<dbReference type="AlphaFoldDB" id="A0A183B820"/>
<evidence type="ECO:0000256" key="1">
    <source>
        <dbReference type="ARBA" id="ARBA00001933"/>
    </source>
</evidence>
<name>A0A183B820_9TREM</name>
<reference evidence="6 7" key="2">
    <citation type="submission" date="2018-11" db="EMBL/GenBank/DDBJ databases">
        <authorList>
            <consortium name="Pathogen Informatics"/>
        </authorList>
    </citation>
    <scope>NUCLEOTIDE SEQUENCE [LARGE SCALE GENOMIC DNA]</scope>
    <source>
        <strain evidence="6 7">Egypt</strain>
    </source>
</reference>
<dbReference type="PANTHER" id="PTHR13693">
    <property type="entry name" value="CLASS II AMINOTRANSFERASE/8-AMINO-7-OXONONANOATE SYNTHASE"/>
    <property type="match status" value="1"/>
</dbReference>
<feature type="domain" description="Aminotransferase class I/classII large" evidence="5">
    <location>
        <begin position="6"/>
        <end position="59"/>
    </location>
</feature>
<dbReference type="GO" id="GO:0046512">
    <property type="term" value="P:sphingosine biosynthetic process"/>
    <property type="evidence" value="ECO:0007669"/>
    <property type="project" value="TreeGrafter"/>
</dbReference>
<protein>
    <submittedName>
        <fullName evidence="8">Aminotran_1_2 domain-containing protein</fullName>
    </submittedName>
</protein>
<dbReference type="InterPro" id="IPR015421">
    <property type="entry name" value="PyrdxlP-dep_Trfase_major"/>
</dbReference>
<reference evidence="8" key="1">
    <citation type="submission" date="2016-06" db="UniProtKB">
        <authorList>
            <consortium name="WormBaseParasite"/>
        </authorList>
    </citation>
    <scope>IDENTIFICATION</scope>
</reference>
<dbReference type="Gene3D" id="3.40.640.10">
    <property type="entry name" value="Type I PLP-dependent aspartate aminotransferase-like (Major domain)"/>
    <property type="match status" value="1"/>
</dbReference>
<dbReference type="Proteomes" id="UP000272942">
    <property type="component" value="Unassembled WGS sequence"/>
</dbReference>
<dbReference type="SUPFAM" id="SSF53383">
    <property type="entry name" value="PLP-dependent transferases"/>
    <property type="match status" value="1"/>
</dbReference>
<dbReference type="WBParaSite" id="ECPE_0001539501-mRNA-1">
    <property type="protein sequence ID" value="ECPE_0001539501-mRNA-1"/>
    <property type="gene ID" value="ECPE_0001539501"/>
</dbReference>
<dbReference type="InterPro" id="IPR050087">
    <property type="entry name" value="AON_synthase_class-II"/>
</dbReference>
<keyword evidence="7" id="KW-1185">Reference proteome</keyword>
<evidence type="ECO:0000313" key="7">
    <source>
        <dbReference type="Proteomes" id="UP000272942"/>
    </source>
</evidence>
<evidence type="ECO:0000313" key="8">
    <source>
        <dbReference type="WBParaSite" id="ECPE_0001539501-mRNA-1"/>
    </source>
</evidence>
<dbReference type="EMBL" id="UZAN01060293">
    <property type="protein sequence ID" value="VDP92627.1"/>
    <property type="molecule type" value="Genomic_DNA"/>
</dbReference>
<keyword evidence="4" id="KW-0012">Acyltransferase</keyword>
<sequence>MHLHCCVVSDELNHTSLVLGCRLSGATIRRFKHNDMDDLERILEEAVVYGQPRTHRPYKKILIVVEGIYR</sequence>
<dbReference type="OrthoDB" id="10263824at2759"/>
<dbReference type="GO" id="GO:0004758">
    <property type="term" value="F:serine C-palmitoyltransferase activity"/>
    <property type="evidence" value="ECO:0007669"/>
    <property type="project" value="TreeGrafter"/>
</dbReference>
<accession>A0A183B820</accession>
<evidence type="ECO:0000256" key="2">
    <source>
        <dbReference type="ARBA" id="ARBA00008392"/>
    </source>
</evidence>
<dbReference type="InterPro" id="IPR015424">
    <property type="entry name" value="PyrdxlP-dep_Trfase"/>
</dbReference>
<dbReference type="GO" id="GO:0017059">
    <property type="term" value="C:serine palmitoyltransferase complex"/>
    <property type="evidence" value="ECO:0007669"/>
    <property type="project" value="TreeGrafter"/>
</dbReference>
<dbReference type="GO" id="GO:0030170">
    <property type="term" value="F:pyridoxal phosphate binding"/>
    <property type="evidence" value="ECO:0007669"/>
    <property type="project" value="InterPro"/>
</dbReference>
<dbReference type="InterPro" id="IPR004839">
    <property type="entry name" value="Aminotransferase_I/II_large"/>
</dbReference>
<gene>
    <name evidence="6" type="ORF">ECPE_LOCUS15355</name>
</gene>
<dbReference type="GO" id="GO:0016020">
    <property type="term" value="C:membrane"/>
    <property type="evidence" value="ECO:0007669"/>
    <property type="project" value="GOC"/>
</dbReference>
<evidence type="ECO:0000256" key="3">
    <source>
        <dbReference type="ARBA" id="ARBA00022679"/>
    </source>
</evidence>
<keyword evidence="3" id="KW-0808">Transferase</keyword>
<proteinExistence type="inferred from homology"/>
<organism evidence="8">
    <name type="scientific">Echinostoma caproni</name>
    <dbReference type="NCBI Taxonomy" id="27848"/>
    <lineage>
        <taxon>Eukaryota</taxon>
        <taxon>Metazoa</taxon>
        <taxon>Spiralia</taxon>
        <taxon>Lophotrochozoa</taxon>
        <taxon>Platyhelminthes</taxon>
        <taxon>Trematoda</taxon>
        <taxon>Digenea</taxon>
        <taxon>Plagiorchiida</taxon>
        <taxon>Echinostomata</taxon>
        <taxon>Echinostomatoidea</taxon>
        <taxon>Echinostomatidae</taxon>
        <taxon>Echinostoma</taxon>
    </lineage>
</organism>
<evidence type="ECO:0000256" key="4">
    <source>
        <dbReference type="ARBA" id="ARBA00023315"/>
    </source>
</evidence>
<comment type="cofactor">
    <cofactor evidence="1">
        <name>pyridoxal 5'-phosphate</name>
        <dbReference type="ChEBI" id="CHEBI:597326"/>
    </cofactor>
</comment>
<evidence type="ECO:0000313" key="6">
    <source>
        <dbReference type="EMBL" id="VDP92627.1"/>
    </source>
</evidence>
<comment type="similarity">
    <text evidence="2">Belongs to the class-II pyridoxal-phosphate-dependent aminotransferase family.</text>
</comment>
<dbReference type="GO" id="GO:0046513">
    <property type="term" value="P:ceramide biosynthetic process"/>
    <property type="evidence" value="ECO:0007669"/>
    <property type="project" value="TreeGrafter"/>
</dbReference>
<dbReference type="PANTHER" id="PTHR13693:SF3">
    <property type="entry name" value="LD36009P"/>
    <property type="match status" value="1"/>
</dbReference>
<evidence type="ECO:0000259" key="5">
    <source>
        <dbReference type="Pfam" id="PF00155"/>
    </source>
</evidence>
<dbReference type="Pfam" id="PF00155">
    <property type="entry name" value="Aminotran_1_2"/>
    <property type="match status" value="1"/>
</dbReference>